<feature type="compositionally biased region" description="Basic and acidic residues" evidence="1">
    <location>
        <begin position="140"/>
        <end position="149"/>
    </location>
</feature>
<keyword evidence="2" id="KW-0472">Membrane</keyword>
<evidence type="ECO:0000256" key="1">
    <source>
        <dbReference type="SAM" id="MobiDB-lite"/>
    </source>
</evidence>
<name>A0ABS4INX2_9BACL</name>
<comment type="caution">
    <text evidence="3">The sequence shown here is derived from an EMBL/GenBank/DDBJ whole genome shotgun (WGS) entry which is preliminary data.</text>
</comment>
<feature type="transmembrane region" description="Helical" evidence="2">
    <location>
        <begin position="61"/>
        <end position="82"/>
    </location>
</feature>
<gene>
    <name evidence="3" type="ORF">J2Z66_000805</name>
</gene>
<evidence type="ECO:0000313" key="4">
    <source>
        <dbReference type="Proteomes" id="UP001519287"/>
    </source>
</evidence>
<keyword evidence="2" id="KW-1133">Transmembrane helix</keyword>
<dbReference type="RefSeq" id="WP_209970041.1">
    <property type="nucleotide sequence ID" value="NZ_JAGGLB010000002.1"/>
</dbReference>
<evidence type="ECO:0000313" key="3">
    <source>
        <dbReference type="EMBL" id="MBP1989210.1"/>
    </source>
</evidence>
<protein>
    <recommendedName>
        <fullName evidence="5">DUF4064 domain-containing protein</fullName>
    </recommendedName>
</protein>
<feature type="transmembrane region" description="Helical" evidence="2">
    <location>
        <begin position="94"/>
        <end position="118"/>
    </location>
</feature>
<dbReference type="Proteomes" id="UP001519287">
    <property type="component" value="Unassembled WGS sequence"/>
</dbReference>
<feature type="transmembrane region" description="Helical" evidence="2">
    <location>
        <begin position="6"/>
        <end position="29"/>
    </location>
</feature>
<feature type="region of interest" description="Disordered" evidence="1">
    <location>
        <begin position="127"/>
        <end position="149"/>
    </location>
</feature>
<reference evidence="3 4" key="1">
    <citation type="submission" date="2021-03" db="EMBL/GenBank/DDBJ databases">
        <title>Genomic Encyclopedia of Type Strains, Phase IV (KMG-IV): sequencing the most valuable type-strain genomes for metagenomic binning, comparative biology and taxonomic classification.</title>
        <authorList>
            <person name="Goeker M."/>
        </authorList>
    </citation>
    <scope>NUCLEOTIDE SEQUENCE [LARGE SCALE GENOMIC DNA]</scope>
    <source>
        <strain evidence="3 4">DSM 26048</strain>
    </source>
</reference>
<evidence type="ECO:0000256" key="2">
    <source>
        <dbReference type="SAM" id="Phobius"/>
    </source>
</evidence>
<feature type="compositionally biased region" description="Polar residues" evidence="1">
    <location>
        <begin position="127"/>
        <end position="137"/>
    </location>
</feature>
<proteinExistence type="predicted"/>
<keyword evidence="4" id="KW-1185">Reference proteome</keyword>
<dbReference type="EMBL" id="JAGGLB010000002">
    <property type="protein sequence ID" value="MBP1989210.1"/>
    <property type="molecule type" value="Genomic_DNA"/>
</dbReference>
<sequence>MNWGLALAIFGGIAGLLITGIAIYTAWVIHQLWSQQAASPRAFSVTEIAARYLSRWTTLDYGVLGVSVIGVLFLMADLMAIMRDRTSGLVHSYHFAYLLCGIIFSVLGMLMLFARLLLVIGIAKAKGSSSQSPISPKQHNKPDDADHAE</sequence>
<accession>A0ABS4INX2</accession>
<evidence type="ECO:0008006" key="5">
    <source>
        <dbReference type="Google" id="ProtNLM"/>
    </source>
</evidence>
<keyword evidence="2" id="KW-0812">Transmembrane</keyword>
<organism evidence="3 4">
    <name type="scientific">Paenibacillus eucommiae</name>
    <dbReference type="NCBI Taxonomy" id="1355755"/>
    <lineage>
        <taxon>Bacteria</taxon>
        <taxon>Bacillati</taxon>
        <taxon>Bacillota</taxon>
        <taxon>Bacilli</taxon>
        <taxon>Bacillales</taxon>
        <taxon>Paenibacillaceae</taxon>
        <taxon>Paenibacillus</taxon>
    </lineage>
</organism>